<organism evidence="6 7">
    <name type="scientific">Aequitasia blattaphilus</name>
    <dbReference type="NCBI Taxonomy" id="2949332"/>
    <lineage>
        <taxon>Bacteria</taxon>
        <taxon>Bacillati</taxon>
        <taxon>Bacillota</taxon>
        <taxon>Clostridia</taxon>
        <taxon>Lachnospirales</taxon>
        <taxon>Lachnospiraceae</taxon>
        <taxon>Aequitasia</taxon>
    </lineage>
</organism>
<evidence type="ECO:0000313" key="6">
    <source>
        <dbReference type="EMBL" id="MCP1102195.1"/>
    </source>
</evidence>
<dbReference type="PANTHER" id="PTHR30346">
    <property type="entry name" value="TRANSCRIPTIONAL DUAL REGULATOR HCAR-RELATED"/>
    <property type="match status" value="1"/>
</dbReference>
<feature type="domain" description="HTH lysR-type" evidence="5">
    <location>
        <begin position="1"/>
        <end position="58"/>
    </location>
</feature>
<evidence type="ECO:0000313" key="7">
    <source>
        <dbReference type="Proteomes" id="UP001523566"/>
    </source>
</evidence>
<dbReference type="SUPFAM" id="SSF53850">
    <property type="entry name" value="Periplasmic binding protein-like II"/>
    <property type="match status" value="1"/>
</dbReference>
<dbReference type="SUPFAM" id="SSF46785">
    <property type="entry name" value="Winged helix' DNA-binding domain"/>
    <property type="match status" value="1"/>
</dbReference>
<dbReference type="Proteomes" id="UP001523566">
    <property type="component" value="Unassembled WGS sequence"/>
</dbReference>
<accession>A0ABT1E8P5</accession>
<evidence type="ECO:0000259" key="5">
    <source>
        <dbReference type="PROSITE" id="PS50931"/>
    </source>
</evidence>
<dbReference type="InterPro" id="IPR000847">
    <property type="entry name" value="LysR_HTH_N"/>
</dbReference>
<dbReference type="Gene3D" id="1.10.10.10">
    <property type="entry name" value="Winged helix-like DNA-binding domain superfamily/Winged helix DNA-binding domain"/>
    <property type="match status" value="1"/>
</dbReference>
<dbReference type="PROSITE" id="PS50931">
    <property type="entry name" value="HTH_LYSR"/>
    <property type="match status" value="1"/>
</dbReference>
<dbReference type="Pfam" id="PF00126">
    <property type="entry name" value="HTH_1"/>
    <property type="match status" value="1"/>
</dbReference>
<dbReference type="PRINTS" id="PR00039">
    <property type="entry name" value="HTHLYSR"/>
</dbReference>
<reference evidence="6 7" key="1">
    <citation type="journal article" date="2022" name="Genome Biol. Evol.">
        <title>Host diet, physiology and behaviors set the stage for Lachnospiraceae cladogenesis.</title>
        <authorList>
            <person name="Vera-Ponce De Leon A."/>
            <person name="Schneider M."/>
            <person name="Jahnes B.C."/>
            <person name="Sadowski V."/>
            <person name="Camuy-Velez L.A."/>
            <person name="Duan J."/>
            <person name="Sabree Z.L."/>
        </authorList>
    </citation>
    <scope>NUCLEOTIDE SEQUENCE [LARGE SCALE GENOMIC DNA]</scope>
    <source>
        <strain evidence="6 7">PAL113</strain>
    </source>
</reference>
<sequence>MHFEQINCFLTLGKYLNFTKTAKVLYTTQPTVSRQIRLLEKTLGFDLIQRDTTPLRLTPAGEYLYPRFKDAYEMIDTSIREVNDMIFGQSGCLRISCLTSLDLDNILTDIFTQFQTRYPKVVFSFEKHGFEQLSSQLLKQETDLVITLEPKTYMLHDNTEQKFLFDCTGVCLYSKDHPIAATKPRTLSDFRNETFICLTESASHRRLSGIYKICSDYGFSCKNIIRVPNIESVFFYVKSCQGVAILDKSVHKIHDDSFKFIDTPVSSATLSAIAVWNKENNSPVLHAFLSMLVTHIEKYQEMFR</sequence>
<dbReference type="InterPro" id="IPR036388">
    <property type="entry name" value="WH-like_DNA-bd_sf"/>
</dbReference>
<dbReference type="EMBL" id="JAMZFW010000008">
    <property type="protein sequence ID" value="MCP1102195.1"/>
    <property type="molecule type" value="Genomic_DNA"/>
</dbReference>
<keyword evidence="4" id="KW-0804">Transcription</keyword>
<evidence type="ECO:0000256" key="2">
    <source>
        <dbReference type="ARBA" id="ARBA00023015"/>
    </source>
</evidence>
<evidence type="ECO:0000256" key="1">
    <source>
        <dbReference type="ARBA" id="ARBA00009437"/>
    </source>
</evidence>
<gene>
    <name evidence="6" type="ORF">NK125_07185</name>
</gene>
<dbReference type="InterPro" id="IPR005119">
    <property type="entry name" value="LysR_subst-bd"/>
</dbReference>
<keyword evidence="7" id="KW-1185">Reference proteome</keyword>
<dbReference type="Pfam" id="PF03466">
    <property type="entry name" value="LysR_substrate"/>
    <property type="match status" value="1"/>
</dbReference>
<dbReference type="InterPro" id="IPR036390">
    <property type="entry name" value="WH_DNA-bd_sf"/>
</dbReference>
<protein>
    <submittedName>
        <fullName evidence="6">LysR family transcriptional regulator</fullName>
    </submittedName>
</protein>
<dbReference type="RefSeq" id="WP_262065979.1">
    <property type="nucleotide sequence ID" value="NZ_JAMXOD010000008.1"/>
</dbReference>
<dbReference type="PANTHER" id="PTHR30346:SF0">
    <property type="entry name" value="HCA OPERON TRANSCRIPTIONAL ACTIVATOR HCAR"/>
    <property type="match status" value="1"/>
</dbReference>
<evidence type="ECO:0000256" key="3">
    <source>
        <dbReference type="ARBA" id="ARBA00023125"/>
    </source>
</evidence>
<dbReference type="Gene3D" id="3.40.190.10">
    <property type="entry name" value="Periplasmic binding protein-like II"/>
    <property type="match status" value="2"/>
</dbReference>
<comment type="similarity">
    <text evidence="1">Belongs to the LysR transcriptional regulatory family.</text>
</comment>
<keyword evidence="3" id="KW-0238">DNA-binding</keyword>
<dbReference type="CDD" id="cd05466">
    <property type="entry name" value="PBP2_LTTR_substrate"/>
    <property type="match status" value="1"/>
</dbReference>
<keyword evidence="2" id="KW-0805">Transcription regulation</keyword>
<proteinExistence type="inferred from homology"/>
<comment type="caution">
    <text evidence="6">The sequence shown here is derived from an EMBL/GenBank/DDBJ whole genome shotgun (WGS) entry which is preliminary data.</text>
</comment>
<evidence type="ECO:0000256" key="4">
    <source>
        <dbReference type="ARBA" id="ARBA00023163"/>
    </source>
</evidence>
<name>A0ABT1E8P5_9FIRM</name>